<dbReference type="EMBL" id="VJZD01000005">
    <property type="protein sequence ID" value="MPY30206.1"/>
    <property type="molecule type" value="Genomic_DNA"/>
</dbReference>
<dbReference type="PANTHER" id="PTHR45527:SF1">
    <property type="entry name" value="FATTY ACID SYNTHASE"/>
    <property type="match status" value="1"/>
</dbReference>
<dbReference type="SUPFAM" id="SSF56801">
    <property type="entry name" value="Acetyl-CoA synthetase-like"/>
    <property type="match status" value="1"/>
</dbReference>
<name>A0A5N8V5N3_9ACTN</name>
<dbReference type="GO" id="GO:0031177">
    <property type="term" value="F:phosphopantetheine binding"/>
    <property type="evidence" value="ECO:0007669"/>
    <property type="project" value="TreeGrafter"/>
</dbReference>
<comment type="caution">
    <text evidence="3">The sequence shown here is derived from an EMBL/GenBank/DDBJ whole genome shotgun (WGS) entry which is preliminary data.</text>
</comment>
<accession>A0A5N8V5N3</accession>
<evidence type="ECO:0000256" key="1">
    <source>
        <dbReference type="SAM" id="MobiDB-lite"/>
    </source>
</evidence>
<protein>
    <submittedName>
        <fullName evidence="3">AMP-binding protein</fullName>
    </submittedName>
</protein>
<dbReference type="Proteomes" id="UP000325849">
    <property type="component" value="Unassembled WGS sequence"/>
</dbReference>
<evidence type="ECO:0000313" key="4">
    <source>
        <dbReference type="Proteomes" id="UP000325849"/>
    </source>
</evidence>
<dbReference type="Pfam" id="PF00501">
    <property type="entry name" value="AMP-binding"/>
    <property type="match status" value="1"/>
</dbReference>
<dbReference type="AlphaFoldDB" id="A0A5N8V5N3"/>
<reference evidence="3 4" key="1">
    <citation type="submission" date="2019-07" db="EMBL/GenBank/DDBJ databases">
        <title>New species of Amycolatopsis and Streptomyces.</title>
        <authorList>
            <person name="Duangmal K."/>
            <person name="Teo W.F.A."/>
            <person name="Lipun K."/>
        </authorList>
    </citation>
    <scope>NUCLEOTIDE SEQUENCE [LARGE SCALE GENOMIC DNA]</scope>
    <source>
        <strain evidence="3 4">NBRC 109810</strain>
    </source>
</reference>
<sequence>MHTLMTDAAHPYDRLLDSLRGAAPWATGRTDPAPQTVHGPQDDAATEGESVGALIARRCASSPEAVALHTDDGDLTYAELGARADATAAALLRAGIGKGEIVALVFERSAEFVVAVLAVWRAGAACLPLSPGRPEAWLAEAAHRAKASLVLGRPILGHPSLPDMTEHADPVRDVNAPGDLAYGIATSGSTGTPKLVVIEHRGLTHLARAQRAFCGPLPSHTRVLLFAHPAFDAALSDIVPTLTNGVRLDVPDVPAQSGEPLTIVLTDRRTTHAVLPAAVLRPLTPGGFPDLEVLISIGDVW</sequence>
<dbReference type="InterPro" id="IPR000873">
    <property type="entry name" value="AMP-dep_synth/lig_dom"/>
</dbReference>
<proteinExistence type="predicted"/>
<dbReference type="GO" id="GO:0044550">
    <property type="term" value="P:secondary metabolite biosynthetic process"/>
    <property type="evidence" value="ECO:0007669"/>
    <property type="project" value="TreeGrafter"/>
</dbReference>
<organism evidence="3 4">
    <name type="scientific">Streptomyces adustus</name>
    <dbReference type="NCBI Taxonomy" id="1609272"/>
    <lineage>
        <taxon>Bacteria</taxon>
        <taxon>Bacillati</taxon>
        <taxon>Actinomycetota</taxon>
        <taxon>Actinomycetes</taxon>
        <taxon>Kitasatosporales</taxon>
        <taxon>Streptomycetaceae</taxon>
        <taxon>Streptomyces</taxon>
    </lineage>
</organism>
<dbReference type="OrthoDB" id="2472181at2"/>
<evidence type="ECO:0000259" key="2">
    <source>
        <dbReference type="Pfam" id="PF00501"/>
    </source>
</evidence>
<dbReference type="GO" id="GO:0005737">
    <property type="term" value="C:cytoplasm"/>
    <property type="evidence" value="ECO:0007669"/>
    <property type="project" value="TreeGrafter"/>
</dbReference>
<feature type="domain" description="AMP-dependent synthetase/ligase" evidence="2">
    <location>
        <begin position="56"/>
        <end position="284"/>
    </location>
</feature>
<evidence type="ECO:0000313" key="3">
    <source>
        <dbReference type="EMBL" id="MPY30206.1"/>
    </source>
</evidence>
<dbReference type="InterPro" id="IPR042099">
    <property type="entry name" value="ANL_N_sf"/>
</dbReference>
<keyword evidence="4" id="KW-1185">Reference proteome</keyword>
<dbReference type="GO" id="GO:0043041">
    <property type="term" value="P:amino acid activation for nonribosomal peptide biosynthetic process"/>
    <property type="evidence" value="ECO:0007669"/>
    <property type="project" value="TreeGrafter"/>
</dbReference>
<gene>
    <name evidence="3" type="ORF">FNH09_02430</name>
</gene>
<dbReference type="Gene3D" id="3.40.50.12780">
    <property type="entry name" value="N-terminal domain of ligase-like"/>
    <property type="match status" value="1"/>
</dbReference>
<dbReference type="PANTHER" id="PTHR45527">
    <property type="entry name" value="NONRIBOSOMAL PEPTIDE SYNTHETASE"/>
    <property type="match status" value="1"/>
</dbReference>
<feature type="region of interest" description="Disordered" evidence="1">
    <location>
        <begin position="24"/>
        <end position="47"/>
    </location>
</feature>